<dbReference type="InParanoid" id="A0A1V8STY9"/>
<dbReference type="FunFam" id="3.10.450.320:FF:000002">
    <property type="entry name" value="Mitochondrial import inner membrane translocase subunit tim21"/>
    <property type="match status" value="1"/>
</dbReference>
<accession>A0A1V8STY9</accession>
<evidence type="ECO:0000256" key="11">
    <source>
        <dbReference type="RuleBase" id="RU367142"/>
    </source>
</evidence>
<feature type="transmembrane region" description="Helical" evidence="11">
    <location>
        <begin position="77"/>
        <end position="98"/>
    </location>
</feature>
<evidence type="ECO:0000256" key="8">
    <source>
        <dbReference type="ARBA" id="ARBA00023128"/>
    </source>
</evidence>
<evidence type="ECO:0000256" key="3">
    <source>
        <dbReference type="ARBA" id="ARBA00020726"/>
    </source>
</evidence>
<dbReference type="PANTHER" id="PTHR13032">
    <property type="entry name" value="MITOCHONDRIAL IMPORT INNER MEMBRANE TRANSLOCASE SUBUNIT TIM21"/>
    <property type="match status" value="1"/>
</dbReference>
<evidence type="ECO:0000256" key="7">
    <source>
        <dbReference type="ARBA" id="ARBA00022989"/>
    </source>
</evidence>
<organism evidence="12 13">
    <name type="scientific">Cryoendolithus antarcticus</name>
    <dbReference type="NCBI Taxonomy" id="1507870"/>
    <lineage>
        <taxon>Eukaryota</taxon>
        <taxon>Fungi</taxon>
        <taxon>Dikarya</taxon>
        <taxon>Ascomycota</taxon>
        <taxon>Pezizomycotina</taxon>
        <taxon>Dothideomycetes</taxon>
        <taxon>Dothideomycetidae</taxon>
        <taxon>Cladosporiales</taxon>
        <taxon>Cladosporiaceae</taxon>
        <taxon>Cryoendolithus</taxon>
    </lineage>
</organism>
<gene>
    <name evidence="12" type="ORF">B0A48_12028</name>
</gene>
<comment type="caution">
    <text evidence="12">The sequence shown here is derived from an EMBL/GenBank/DDBJ whole genome shotgun (WGS) entry which is preliminary data.</text>
</comment>
<evidence type="ECO:0000256" key="10">
    <source>
        <dbReference type="ARBA" id="ARBA00060204"/>
    </source>
</evidence>
<keyword evidence="9 11" id="KW-0472">Membrane</keyword>
<proteinExistence type="inferred from homology"/>
<evidence type="ECO:0000256" key="9">
    <source>
        <dbReference type="ARBA" id="ARBA00023136"/>
    </source>
</evidence>
<sequence length="235" mass="26299">MAIKLTRQSHPSLRLTLRPAPALLVPRLSRPATTSSLASKPSPTRKSTVSVFSDDGRVPWNSLTNSGKVARATQQSFNFSLIFIGLGATIGVFTVLYLEVFSPSSKTAIFNRCADKIRKDAKCLELLCGPGLHGKREVEAFGEPSWSRWARNRRIASRVEVDRAGVEHMKMHFYVKGKAAEGTVQVHMSKVKGGEWEYEMLALDVPGQQRMWVEKRGGVREEVKRQGKMFGVRWN</sequence>
<dbReference type="GO" id="GO:0030150">
    <property type="term" value="P:protein import into mitochondrial matrix"/>
    <property type="evidence" value="ECO:0007669"/>
    <property type="project" value="UniProtKB-UniRule"/>
</dbReference>
<comment type="function">
    <text evidence="10">Essential component of the TIM23 complex, a complex that mediates the translocation of transit peptide-containing proteins across the mitochondrial inner membrane. Required to keep the TOM and the TIM23 complexes in close contact. At some point, it is released from the TOM23 complex to allow protein translocation into the mitochondrial matrix.</text>
</comment>
<evidence type="ECO:0000256" key="4">
    <source>
        <dbReference type="ARBA" id="ARBA00022692"/>
    </source>
</evidence>
<dbReference type="GO" id="GO:0005744">
    <property type="term" value="C:TIM23 mitochondrial import inner membrane translocase complex"/>
    <property type="evidence" value="ECO:0007669"/>
    <property type="project" value="UniProtKB-UniRule"/>
</dbReference>
<comment type="subcellular location">
    <subcellularLocation>
        <location evidence="1 11">Mitochondrion inner membrane</location>
        <topology evidence="1 11">Single-pass membrane protein</topology>
    </subcellularLocation>
</comment>
<dbReference type="InterPro" id="IPR038552">
    <property type="entry name" value="Tim21_IMS_sf"/>
</dbReference>
<keyword evidence="7 11" id="KW-1133">Transmembrane helix</keyword>
<reference evidence="13" key="1">
    <citation type="submission" date="2017-03" db="EMBL/GenBank/DDBJ databases">
        <title>Genomes of endolithic fungi from Antarctica.</title>
        <authorList>
            <person name="Coleine C."/>
            <person name="Masonjones S."/>
            <person name="Stajich J.E."/>
        </authorList>
    </citation>
    <scope>NUCLEOTIDE SEQUENCE [LARGE SCALE GENOMIC DNA]</scope>
    <source>
        <strain evidence="13">CCFEE 5527</strain>
    </source>
</reference>
<evidence type="ECO:0000256" key="2">
    <source>
        <dbReference type="ARBA" id="ARBA00010867"/>
    </source>
</evidence>
<keyword evidence="6" id="KW-0809">Transit peptide</keyword>
<keyword evidence="8 11" id="KW-0496">Mitochondrion</keyword>
<evidence type="ECO:0000256" key="1">
    <source>
        <dbReference type="ARBA" id="ARBA00004434"/>
    </source>
</evidence>
<protein>
    <recommendedName>
        <fullName evidence="3 11">Mitochondrial import inner membrane translocase subunit Tim21</fullName>
    </recommendedName>
</protein>
<keyword evidence="11" id="KW-0811">Translocation</keyword>
<comment type="similarity">
    <text evidence="2 11">Belongs to the TIM21 family.</text>
</comment>
<keyword evidence="5 11" id="KW-0999">Mitochondrion inner membrane</keyword>
<dbReference type="FunCoup" id="A0A1V8STY9">
    <property type="interactions" value="439"/>
</dbReference>
<dbReference type="Gene3D" id="3.10.450.320">
    <property type="entry name" value="Mitochondrial import inner membrane translocase subunit Tim21"/>
    <property type="match status" value="1"/>
</dbReference>
<evidence type="ECO:0000313" key="12">
    <source>
        <dbReference type="EMBL" id="OQO02501.1"/>
    </source>
</evidence>
<dbReference type="Proteomes" id="UP000192596">
    <property type="component" value="Unassembled WGS sequence"/>
</dbReference>
<dbReference type="InterPro" id="IPR013261">
    <property type="entry name" value="Tim21"/>
</dbReference>
<keyword evidence="13" id="KW-1185">Reference proteome</keyword>
<evidence type="ECO:0000256" key="6">
    <source>
        <dbReference type="ARBA" id="ARBA00022946"/>
    </source>
</evidence>
<dbReference type="PANTHER" id="PTHR13032:SF6">
    <property type="entry name" value="MITOCHONDRIAL IMPORT INNER MEMBRANE TRANSLOCASE SUBUNIT TIM21"/>
    <property type="match status" value="1"/>
</dbReference>
<dbReference type="Pfam" id="PF08294">
    <property type="entry name" value="TIM21"/>
    <property type="match status" value="1"/>
</dbReference>
<comment type="subunit">
    <text evidence="11">Component of the TIM23 complex.</text>
</comment>
<dbReference type="AlphaFoldDB" id="A0A1V8STY9"/>
<dbReference type="OrthoDB" id="436405at2759"/>
<evidence type="ECO:0000256" key="5">
    <source>
        <dbReference type="ARBA" id="ARBA00022792"/>
    </source>
</evidence>
<keyword evidence="4 11" id="KW-0812">Transmembrane</keyword>
<name>A0A1V8STY9_9PEZI</name>
<keyword evidence="11" id="KW-0653">Protein transport</keyword>
<dbReference type="EMBL" id="NAJO01000027">
    <property type="protein sequence ID" value="OQO02501.1"/>
    <property type="molecule type" value="Genomic_DNA"/>
</dbReference>
<evidence type="ECO:0000313" key="13">
    <source>
        <dbReference type="Proteomes" id="UP000192596"/>
    </source>
</evidence>
<dbReference type="STRING" id="1507870.A0A1V8STY9"/>
<keyword evidence="11" id="KW-0813">Transport</keyword>